<feature type="signal peptide" evidence="1">
    <location>
        <begin position="1"/>
        <end position="16"/>
    </location>
</feature>
<keyword evidence="1" id="KW-0732">Signal</keyword>
<gene>
    <name evidence="2" type="ORF">C7460_12333</name>
</gene>
<accession>A0A3D9KXN3</accession>
<comment type="caution">
    <text evidence="2">The sequence shown here is derived from an EMBL/GenBank/DDBJ whole genome shotgun (WGS) entry which is preliminary data.</text>
</comment>
<dbReference type="AlphaFoldDB" id="A0A3D9KXN3"/>
<proteinExistence type="predicted"/>
<keyword evidence="3" id="KW-1185">Reference proteome</keyword>
<feature type="chain" id="PRO_5017534655" evidence="1">
    <location>
        <begin position="17"/>
        <end position="115"/>
    </location>
</feature>
<evidence type="ECO:0000313" key="3">
    <source>
        <dbReference type="Proteomes" id="UP000256779"/>
    </source>
</evidence>
<organism evidence="2 3">
    <name type="scientific">Marinoscillum furvescens DSM 4134</name>
    <dbReference type="NCBI Taxonomy" id="1122208"/>
    <lineage>
        <taxon>Bacteria</taxon>
        <taxon>Pseudomonadati</taxon>
        <taxon>Bacteroidota</taxon>
        <taxon>Cytophagia</taxon>
        <taxon>Cytophagales</taxon>
        <taxon>Reichenbachiellaceae</taxon>
        <taxon>Marinoscillum</taxon>
    </lineage>
</organism>
<sequence length="115" mass="13174">MRLLFLCLIHPIPLVASISFLNSNKQLINSIGLLRRKSRTVRRCDSSPVHTAKKEFSDEAPFFVSDPSYCTSSKHFILKLQQTSQKLNRPDTQEVADGAPLRFESRPYRKEGVLR</sequence>
<evidence type="ECO:0000256" key="1">
    <source>
        <dbReference type="SAM" id="SignalP"/>
    </source>
</evidence>
<reference evidence="2 3" key="1">
    <citation type="submission" date="2018-07" db="EMBL/GenBank/DDBJ databases">
        <title>Genomic Encyclopedia of Type Strains, Phase IV (KMG-IV): sequencing the most valuable type-strain genomes for metagenomic binning, comparative biology and taxonomic classification.</title>
        <authorList>
            <person name="Goeker M."/>
        </authorList>
    </citation>
    <scope>NUCLEOTIDE SEQUENCE [LARGE SCALE GENOMIC DNA]</scope>
    <source>
        <strain evidence="2 3">DSM 4134</strain>
    </source>
</reference>
<evidence type="ECO:0000313" key="2">
    <source>
        <dbReference type="EMBL" id="RED93855.1"/>
    </source>
</evidence>
<protein>
    <submittedName>
        <fullName evidence="2">Uncharacterized protein</fullName>
    </submittedName>
</protein>
<dbReference type="EMBL" id="QREG01000023">
    <property type="protein sequence ID" value="RED93855.1"/>
    <property type="molecule type" value="Genomic_DNA"/>
</dbReference>
<dbReference type="Proteomes" id="UP000256779">
    <property type="component" value="Unassembled WGS sequence"/>
</dbReference>
<name>A0A3D9KXN3_MARFU</name>